<dbReference type="Gramene" id="ERN02394">
    <property type="protein sequence ID" value="ERN02394"/>
    <property type="gene ID" value="AMTR_s00096p00103520"/>
</dbReference>
<name>W1P415_AMBTC</name>
<dbReference type="HOGENOM" id="CLU_2240249_0_0_1"/>
<evidence type="ECO:0000313" key="1">
    <source>
        <dbReference type="EMBL" id="ERN02394.1"/>
    </source>
</evidence>
<protein>
    <submittedName>
        <fullName evidence="1">Uncharacterized protein</fullName>
    </submittedName>
</protein>
<dbReference type="AlphaFoldDB" id="W1P415"/>
<proteinExistence type="predicted"/>
<reference evidence="2" key="1">
    <citation type="journal article" date="2013" name="Science">
        <title>The Amborella genome and the evolution of flowering plants.</title>
        <authorList>
            <consortium name="Amborella Genome Project"/>
        </authorList>
    </citation>
    <scope>NUCLEOTIDE SEQUENCE [LARGE SCALE GENOMIC DNA]</scope>
</reference>
<gene>
    <name evidence="1" type="ORF">AMTR_s00096p00103520</name>
</gene>
<dbReference type="EMBL" id="KI394634">
    <property type="protein sequence ID" value="ERN02394.1"/>
    <property type="molecule type" value="Genomic_DNA"/>
</dbReference>
<accession>W1P415</accession>
<dbReference type="Proteomes" id="UP000017836">
    <property type="component" value="Unassembled WGS sequence"/>
</dbReference>
<keyword evidence="2" id="KW-1185">Reference proteome</keyword>
<evidence type="ECO:0000313" key="2">
    <source>
        <dbReference type="Proteomes" id="UP000017836"/>
    </source>
</evidence>
<sequence>MYLKVIVFCSTYFPLDFFKSVYIVFFEPIPPDAMELSVMFNRAVLLPRMQHPVGRPKKKHRWTEVEGTKICMCKHRGNKEHNRRTCKLLIGSQRTETSSKFVDHS</sequence>
<organism evidence="1 2">
    <name type="scientific">Amborella trichopoda</name>
    <dbReference type="NCBI Taxonomy" id="13333"/>
    <lineage>
        <taxon>Eukaryota</taxon>
        <taxon>Viridiplantae</taxon>
        <taxon>Streptophyta</taxon>
        <taxon>Embryophyta</taxon>
        <taxon>Tracheophyta</taxon>
        <taxon>Spermatophyta</taxon>
        <taxon>Magnoliopsida</taxon>
        <taxon>Amborellales</taxon>
        <taxon>Amborellaceae</taxon>
        <taxon>Amborella</taxon>
    </lineage>
</organism>